<evidence type="ECO:0000256" key="6">
    <source>
        <dbReference type="ARBA" id="ARBA00022825"/>
    </source>
</evidence>
<evidence type="ECO:0000313" key="13">
    <source>
        <dbReference type="Proteomes" id="UP000752696"/>
    </source>
</evidence>
<dbReference type="Pfam" id="PF00089">
    <property type="entry name" value="Trypsin"/>
    <property type="match status" value="1"/>
</dbReference>
<name>A0A6V7H2R4_9HYME</name>
<comment type="subcellular location">
    <subcellularLocation>
        <location evidence="1">Secreted</location>
        <location evidence="1">Extracellular space</location>
    </subcellularLocation>
</comment>
<dbReference type="PROSITE" id="PS00135">
    <property type="entry name" value="TRYPSIN_SER"/>
    <property type="match status" value="1"/>
</dbReference>
<evidence type="ECO:0000256" key="4">
    <source>
        <dbReference type="ARBA" id="ARBA00022670"/>
    </source>
</evidence>
<keyword evidence="13" id="KW-1185">Reference proteome</keyword>
<dbReference type="OrthoDB" id="60866at2759"/>
<evidence type="ECO:0000256" key="9">
    <source>
        <dbReference type="RuleBase" id="RU363034"/>
    </source>
</evidence>
<sequence>MDEMATDLTEGLQMKESRMVSIANGSSGSFNKNNCSRDVEYTERRQSLFLYLSFSRSERLIKPYARTGTNKRKRTISLDGRKGGAKDKRETVGEESEERIEEEGRQREFGAKAERGKGREREESVGRERERIRWDPQPPGVILLDDKTGVRGQAASVGELAAPATVKGSTGGEGDGGDAGGQSEGFAEERLADQTKTFLHHQHLKITATITAVALSLTADTTMVITKSVIPVLEGREIPFGCSENYQEEPQRYIHLQNTQRTNLFATHRFPESQIVGGKDASNGQFPYQVSLRKSGSHFCGGSILDARTILTAAHCVSGLTNLNSVSVHAGTNRLDQQGQSYGVSKIVSHKNYNSLLLVNDVALILVSSNIAFNNLVQPVKLATGSKTYEGSSCVLSGWGTTRVGGNPPNNLQYINLVIETQAKCKQAHNRVQNSHICTYTKVGEGACHGDSGGPLVVNSLQVGIVSFGQPCAVGKPDVYTRVTSFVSWIDSNKAYLLNETQEQPEDSIYI</sequence>
<reference evidence="12" key="1">
    <citation type="submission" date="2020-07" db="EMBL/GenBank/DDBJ databases">
        <authorList>
            <person name="Nazaruddin N."/>
        </authorList>
    </citation>
    <scope>NUCLEOTIDE SEQUENCE</scope>
</reference>
<dbReference type="Proteomes" id="UP000752696">
    <property type="component" value="Unassembled WGS sequence"/>
</dbReference>
<keyword evidence="6 9" id="KW-0720">Serine protease</keyword>
<evidence type="ECO:0000256" key="2">
    <source>
        <dbReference type="ARBA" id="ARBA00007664"/>
    </source>
</evidence>
<dbReference type="PROSITE" id="PS50240">
    <property type="entry name" value="TRYPSIN_DOM"/>
    <property type="match status" value="1"/>
</dbReference>
<dbReference type="GO" id="GO:0016485">
    <property type="term" value="P:protein processing"/>
    <property type="evidence" value="ECO:0007669"/>
    <property type="project" value="UniProtKB-ARBA"/>
</dbReference>
<feature type="region of interest" description="Disordered" evidence="10">
    <location>
        <begin position="65"/>
        <end position="129"/>
    </location>
</feature>
<accession>A0A6V7H2R4</accession>
<feature type="non-terminal residue" evidence="12">
    <location>
        <position position="1"/>
    </location>
</feature>
<dbReference type="FunFam" id="2.40.10.10:FF:000047">
    <property type="entry name" value="Trypsin eta"/>
    <property type="match status" value="1"/>
</dbReference>
<dbReference type="PRINTS" id="PR00722">
    <property type="entry name" value="CHYMOTRYPSIN"/>
</dbReference>
<comment type="similarity">
    <text evidence="2">Belongs to the peptidase S1 family.</text>
</comment>
<evidence type="ECO:0000313" key="12">
    <source>
        <dbReference type="EMBL" id="CAD1473781.1"/>
    </source>
</evidence>
<organism evidence="12 13">
    <name type="scientific">Heterotrigona itama</name>
    <dbReference type="NCBI Taxonomy" id="395501"/>
    <lineage>
        <taxon>Eukaryota</taxon>
        <taxon>Metazoa</taxon>
        <taxon>Ecdysozoa</taxon>
        <taxon>Arthropoda</taxon>
        <taxon>Hexapoda</taxon>
        <taxon>Insecta</taxon>
        <taxon>Pterygota</taxon>
        <taxon>Neoptera</taxon>
        <taxon>Endopterygota</taxon>
        <taxon>Hymenoptera</taxon>
        <taxon>Apocrita</taxon>
        <taxon>Aculeata</taxon>
        <taxon>Apoidea</taxon>
        <taxon>Anthophila</taxon>
        <taxon>Apidae</taxon>
        <taxon>Heterotrigona</taxon>
    </lineage>
</organism>
<dbReference type="AlphaFoldDB" id="A0A6V7H2R4"/>
<keyword evidence="3" id="KW-0964">Secreted</keyword>
<feature type="compositionally biased region" description="Basic and acidic residues" evidence="10">
    <location>
        <begin position="102"/>
        <end position="129"/>
    </location>
</feature>
<dbReference type="InterPro" id="IPR001314">
    <property type="entry name" value="Peptidase_S1A"/>
</dbReference>
<feature type="domain" description="Peptidase S1" evidence="11">
    <location>
        <begin position="275"/>
        <end position="495"/>
    </location>
</feature>
<evidence type="ECO:0000259" key="11">
    <source>
        <dbReference type="PROSITE" id="PS50240"/>
    </source>
</evidence>
<dbReference type="GO" id="GO:0004252">
    <property type="term" value="F:serine-type endopeptidase activity"/>
    <property type="evidence" value="ECO:0007669"/>
    <property type="project" value="UniProtKB-EC"/>
</dbReference>
<dbReference type="InterPro" id="IPR043504">
    <property type="entry name" value="Peptidase_S1_PA_chymotrypsin"/>
</dbReference>
<dbReference type="EC" id="3.4.21.1" evidence="8"/>
<keyword evidence="7" id="KW-1015">Disulfide bond</keyword>
<dbReference type="PANTHER" id="PTHR24276">
    <property type="entry name" value="POLYSERASE-RELATED"/>
    <property type="match status" value="1"/>
</dbReference>
<dbReference type="CDD" id="cd00190">
    <property type="entry name" value="Tryp_SPc"/>
    <property type="match status" value="1"/>
</dbReference>
<proteinExistence type="inferred from homology"/>
<keyword evidence="4 9" id="KW-0645">Protease</keyword>
<evidence type="ECO:0000256" key="7">
    <source>
        <dbReference type="ARBA" id="ARBA00023157"/>
    </source>
</evidence>
<keyword evidence="5 9" id="KW-0378">Hydrolase</keyword>
<feature type="region of interest" description="Disordered" evidence="10">
    <location>
        <begin position="161"/>
        <end position="184"/>
    </location>
</feature>
<evidence type="ECO:0000256" key="1">
    <source>
        <dbReference type="ARBA" id="ARBA00004239"/>
    </source>
</evidence>
<protein>
    <recommendedName>
        <fullName evidence="8">chymotrypsin</fullName>
        <ecNumber evidence="8">3.4.21.1</ecNumber>
    </recommendedName>
</protein>
<dbReference type="InterPro" id="IPR009003">
    <property type="entry name" value="Peptidase_S1_PA"/>
</dbReference>
<feature type="compositionally biased region" description="Gly residues" evidence="10">
    <location>
        <begin position="169"/>
        <end position="183"/>
    </location>
</feature>
<evidence type="ECO:0000256" key="5">
    <source>
        <dbReference type="ARBA" id="ARBA00022801"/>
    </source>
</evidence>
<evidence type="ECO:0000256" key="10">
    <source>
        <dbReference type="SAM" id="MobiDB-lite"/>
    </source>
</evidence>
<evidence type="ECO:0000256" key="3">
    <source>
        <dbReference type="ARBA" id="ARBA00022525"/>
    </source>
</evidence>
<dbReference type="InterPro" id="IPR033116">
    <property type="entry name" value="TRYPSIN_SER"/>
</dbReference>
<dbReference type="InterPro" id="IPR001254">
    <property type="entry name" value="Trypsin_dom"/>
</dbReference>
<comment type="caution">
    <text evidence="12">The sequence shown here is derived from an EMBL/GenBank/DDBJ whole genome shotgun (WGS) entry which is preliminary data.</text>
</comment>
<gene>
    <name evidence="12" type="ORF">MHI_LOCUS412115</name>
</gene>
<dbReference type="PROSITE" id="PS00134">
    <property type="entry name" value="TRYPSIN_HIS"/>
    <property type="match status" value="1"/>
</dbReference>
<dbReference type="SUPFAM" id="SSF50494">
    <property type="entry name" value="Trypsin-like serine proteases"/>
    <property type="match status" value="1"/>
</dbReference>
<dbReference type="SMART" id="SM00020">
    <property type="entry name" value="Tryp_SPc"/>
    <property type="match status" value="1"/>
</dbReference>
<dbReference type="EMBL" id="CAJDYZ010006851">
    <property type="protein sequence ID" value="CAD1473781.1"/>
    <property type="molecule type" value="Genomic_DNA"/>
</dbReference>
<dbReference type="Gene3D" id="2.40.10.10">
    <property type="entry name" value="Trypsin-like serine proteases"/>
    <property type="match status" value="2"/>
</dbReference>
<dbReference type="PANTHER" id="PTHR24276:SF98">
    <property type="entry name" value="FI18310P1-RELATED"/>
    <property type="match status" value="1"/>
</dbReference>
<dbReference type="InterPro" id="IPR050430">
    <property type="entry name" value="Peptidase_S1"/>
</dbReference>
<evidence type="ECO:0000256" key="8">
    <source>
        <dbReference type="ARBA" id="ARBA00044036"/>
    </source>
</evidence>
<dbReference type="GO" id="GO:0005576">
    <property type="term" value="C:extracellular region"/>
    <property type="evidence" value="ECO:0007669"/>
    <property type="project" value="UniProtKB-SubCell"/>
</dbReference>
<dbReference type="InterPro" id="IPR018114">
    <property type="entry name" value="TRYPSIN_HIS"/>
</dbReference>
<feature type="compositionally biased region" description="Basic and acidic residues" evidence="10">
    <location>
        <begin position="79"/>
        <end position="92"/>
    </location>
</feature>